<dbReference type="InterPro" id="IPR036058">
    <property type="entry name" value="Kazal_dom_sf"/>
</dbReference>
<dbReference type="InterPro" id="IPR002350">
    <property type="entry name" value="Kazal_dom"/>
</dbReference>
<dbReference type="OpenTargets" id="ENSG00000053108"/>
<dbReference type="Antibodypedia" id="26231">
    <property type="antibodies" value="44 antibodies from 15 providers"/>
</dbReference>
<dbReference type="ExpressionAtlas" id="D6RHU5">
    <property type="expression patterns" value="baseline and differential"/>
</dbReference>
<dbReference type="Proteomes" id="UP000005640">
    <property type="component" value="Chromosome 5"/>
</dbReference>
<reference evidence="3 4" key="3">
    <citation type="journal article" date="2004" name="Nature">
        <title>Finishing the euchromatic sequence of the human genome.</title>
        <authorList>
            <consortium name="International Human Genome Sequencing Consortium"/>
        </authorList>
    </citation>
    <scope>NUCLEOTIDE SEQUENCE [LARGE SCALE GENOMIC DNA]</scope>
</reference>
<evidence type="ECO:0007829" key="5">
    <source>
        <dbReference type="PeptideAtlas" id="D6RHU5"/>
    </source>
</evidence>
<dbReference type="ChiTaRS" id="FSTL4">
    <property type="organism name" value="human"/>
</dbReference>
<dbReference type="VEuPathDB" id="HostDB:ENSG00000053108"/>
<gene>
    <name evidence="3" type="primary">FSTL4</name>
</gene>
<keyword evidence="5 6" id="KW-1267">Proteomics identification</keyword>
<dbReference type="CDD" id="cd00104">
    <property type="entry name" value="KAZAL_FS"/>
    <property type="match status" value="1"/>
</dbReference>
<dbReference type="EMBL" id="AC010307">
    <property type="status" value="NOT_ANNOTATED_CDS"/>
    <property type="molecule type" value="Genomic_DNA"/>
</dbReference>
<dbReference type="GeneTree" id="ENSGT00940000158076"/>
<dbReference type="Ensembl" id="ENST00000510685.1">
    <property type="protein sequence ID" value="ENSP00000427662.1"/>
    <property type="gene ID" value="ENSG00000053108.19"/>
</dbReference>
<dbReference type="AlphaFoldDB" id="D6RHU5"/>
<dbReference type="EMBL" id="AC012614">
    <property type="status" value="NOT_ANNOTATED_CDS"/>
    <property type="molecule type" value="Genomic_DNA"/>
</dbReference>
<keyword evidence="4" id="KW-1185">Reference proteome</keyword>
<dbReference type="EMBL" id="AC005195">
    <property type="status" value="NOT_ANNOTATED_CDS"/>
    <property type="molecule type" value="Genomic_DNA"/>
</dbReference>
<dbReference type="PROSITE" id="PS51465">
    <property type="entry name" value="KAZAL_2"/>
    <property type="match status" value="1"/>
</dbReference>
<keyword evidence="1" id="KW-1015">Disulfide bond</keyword>
<dbReference type="EMBL" id="AC010608">
    <property type="status" value="NOT_ANNOTATED_CDS"/>
    <property type="molecule type" value="Genomic_DNA"/>
</dbReference>
<proteinExistence type="evidence at protein level"/>
<evidence type="ECO:0000259" key="2">
    <source>
        <dbReference type="PROSITE" id="PS51465"/>
    </source>
</evidence>
<dbReference type="SMR" id="D6RHU5"/>
<dbReference type="PANTHER" id="PTHR10913:SF9">
    <property type="entry name" value="FOLLISTATIN-RELATED PROTEIN 4"/>
    <property type="match status" value="1"/>
</dbReference>
<name>D6RHU5_HUMAN</name>
<dbReference type="InterPro" id="IPR050653">
    <property type="entry name" value="Prot_Inhib_GrowthFact_Antg"/>
</dbReference>
<dbReference type="SMART" id="SM00280">
    <property type="entry name" value="KAZAL"/>
    <property type="match status" value="1"/>
</dbReference>
<dbReference type="HOGENOM" id="CLU_1681916_0_0_1"/>
<dbReference type="MassIVE" id="D6RHU5"/>
<dbReference type="HGNC" id="HGNC:21389">
    <property type="gene designation" value="FSTL4"/>
</dbReference>
<feature type="domain" description="Kazal-like" evidence="2">
    <location>
        <begin position="83"/>
        <end position="137"/>
    </location>
</feature>
<evidence type="ECO:0007829" key="6">
    <source>
        <dbReference type="ProteomicsDB" id="D6RHU5"/>
    </source>
</evidence>
<evidence type="ECO:0000256" key="1">
    <source>
        <dbReference type="ARBA" id="ARBA00023157"/>
    </source>
</evidence>
<reference evidence="3" key="4">
    <citation type="submission" date="2025-08" db="UniProtKB">
        <authorList>
            <consortium name="Ensembl"/>
        </authorList>
    </citation>
    <scope>IDENTIFICATION</scope>
</reference>
<dbReference type="PANTHER" id="PTHR10913">
    <property type="entry name" value="FOLLISTATIN-RELATED"/>
    <property type="match status" value="1"/>
</dbReference>
<dbReference type="FunFam" id="3.30.60.30:FF:000007">
    <property type="entry name" value="follistatin-related protein 5 isoform X1"/>
    <property type="match status" value="1"/>
</dbReference>
<dbReference type="UCSC" id="uc063gyv.1">
    <property type="organism name" value="human"/>
</dbReference>
<protein>
    <submittedName>
        <fullName evidence="3">Follistatin like 4</fullName>
    </submittedName>
</protein>
<dbReference type="Ensembl" id="ENST00000510685.1">
    <property type="protein sequence ID" value="ENSP00000427662.1"/>
    <property type="gene ID" value="ENSG00000053108.18"/>
</dbReference>
<organism evidence="3 4">
    <name type="scientific">Homo sapiens</name>
    <name type="common">Human</name>
    <dbReference type="NCBI Taxonomy" id="9606"/>
    <lineage>
        <taxon>Eukaryota</taxon>
        <taxon>Metazoa</taxon>
        <taxon>Chordata</taxon>
        <taxon>Craniata</taxon>
        <taxon>Vertebrata</taxon>
        <taxon>Euteleostomi</taxon>
        <taxon>Mammalia</taxon>
        <taxon>Eutheria</taxon>
        <taxon>Euarchontoglires</taxon>
        <taxon>Primates</taxon>
        <taxon>Haplorrhini</taxon>
        <taxon>Catarrhini</taxon>
        <taxon>Hominidae</taxon>
        <taxon>Homo</taxon>
    </lineage>
</organism>
<feature type="non-terminal residue" evidence="3">
    <location>
        <position position="157"/>
    </location>
</feature>
<dbReference type="Pfam" id="PF07648">
    <property type="entry name" value="Kazal_2"/>
    <property type="match status" value="1"/>
</dbReference>
<dbReference type="ProteomicsDB" id="14868"/>
<dbReference type="OrthoDB" id="6085115at2759"/>
<reference evidence="3 4" key="1">
    <citation type="journal article" date="2001" name="Nature">
        <title>Initial sequencing and analysis of the human genome.</title>
        <authorList>
            <consortium name="International Human Genome Sequencing Consortium"/>
            <person name="Lander E.S."/>
            <person name="Linton L.M."/>
            <person name="Birren B."/>
            <person name="Nusbaum C."/>
            <person name="Zody M.C."/>
            <person name="Baldwin J."/>
            <person name="Devon K."/>
            <person name="Dewar K."/>
            <person name="Doyle M."/>
            <person name="FitzHugh W."/>
            <person name="Funke R."/>
            <person name="Gage D."/>
            <person name="Harris K."/>
            <person name="Heaford A."/>
            <person name="Howland J."/>
            <person name="Kann L."/>
            <person name="Lehoczky J."/>
            <person name="LeVine R."/>
            <person name="McEwan P."/>
            <person name="McKernan K."/>
            <person name="Meldrim J."/>
            <person name="Mesirov J.P."/>
            <person name="Miranda C."/>
            <person name="Morris W."/>
            <person name="Naylor J."/>
            <person name="Raymond C."/>
            <person name="Rosetti M."/>
            <person name="Santos R."/>
            <person name="Sheridan A."/>
            <person name="Sougnez C."/>
            <person name="Stange-Thomann N."/>
            <person name="Stojanovic N."/>
            <person name="Subramanian A."/>
            <person name="Wyman D."/>
            <person name="Rogers J."/>
            <person name="Sulston J."/>
            <person name="Ainscough R."/>
            <person name="Beck S."/>
            <person name="Bentley D."/>
            <person name="Burton J."/>
            <person name="Clee C."/>
            <person name="Carter N."/>
            <person name="Coulson A."/>
            <person name="Deadman R."/>
            <person name="Deloukas P."/>
            <person name="Dunham A."/>
            <person name="Dunham I."/>
            <person name="Durbin R."/>
            <person name="French L."/>
            <person name="Grafham D."/>
            <person name="Gregory S."/>
            <person name="Hubbard T."/>
            <person name="Humphray S."/>
            <person name="Hunt A."/>
            <person name="Jones M."/>
            <person name="Lloyd C."/>
            <person name="McMurray A."/>
            <person name="Matthews L."/>
            <person name="Mercer S."/>
            <person name="Milne S."/>
            <person name="Mullikin J.C."/>
            <person name="Mungall A."/>
            <person name="Plumb R."/>
            <person name="Ross M."/>
            <person name="Shownkeen R."/>
            <person name="Sims S."/>
            <person name="Waterston R.H."/>
            <person name="Wilson R.K."/>
            <person name="Hillier L.W."/>
            <person name="McPherson J.D."/>
            <person name="Marra M.A."/>
            <person name="Mardis E.R."/>
            <person name="Fulton L.A."/>
            <person name="Chinwalla A.T."/>
            <person name="Pepin K.H."/>
            <person name="Gish W.R."/>
            <person name="Chissoe S.L."/>
            <person name="Wendl M.C."/>
            <person name="Delehaunty K.D."/>
            <person name="Miner T.L."/>
            <person name="Delehaunty A."/>
            <person name="Kramer J.B."/>
            <person name="Cook L.L."/>
            <person name="Fulton R.S."/>
            <person name="Johnson D.L."/>
            <person name="Minx P.J."/>
            <person name="Clifton S.W."/>
            <person name="Hawkins T."/>
            <person name="Branscomb E."/>
            <person name="Predki P."/>
            <person name="Richardson P."/>
            <person name="Wenning S."/>
            <person name="Slezak T."/>
            <person name="Doggett N."/>
            <person name="Cheng J.F."/>
            <person name="Olsen A."/>
            <person name="Lucas S."/>
            <person name="Elkin C."/>
            <person name="Uberbacher E."/>
            <person name="Frazier M."/>
            <person name="Gibbs R.A."/>
            <person name="Muzny D.M."/>
            <person name="Scherer S.E."/>
            <person name="Bouck J.B."/>
            <person name="Sodergren E.J."/>
            <person name="Worley K.C."/>
            <person name="Rives C.M."/>
            <person name="Gorrell J.H."/>
            <person name="Metzker M.L."/>
            <person name="Naylor S.L."/>
            <person name="Kucherlapati R.S."/>
            <person name="Nelson D.L."/>
            <person name="Weinstock G.M."/>
            <person name="Sakaki Y."/>
            <person name="Fujiyama A."/>
            <person name="Hattori M."/>
            <person name="Yada T."/>
            <person name="Toyoda A."/>
            <person name="Itoh T."/>
            <person name="Kawagoe C."/>
            <person name="Watanabe H."/>
            <person name="Totoki Y."/>
            <person name="Taylor T."/>
            <person name="Weissenbach J."/>
            <person name="Heilig R."/>
            <person name="Saurin W."/>
            <person name="Artiguenave F."/>
            <person name="Brottier P."/>
            <person name="Bruls T."/>
            <person name="Pelletier E."/>
            <person name="Robert C."/>
            <person name="Wincker P."/>
            <person name="Smith D.R."/>
            <person name="Doucette-Stamm L."/>
            <person name="Rubenfield M."/>
            <person name="Weinstock K."/>
            <person name="Lee H.M."/>
            <person name="Dubois J."/>
            <person name="Rosenthal A."/>
            <person name="Platzer M."/>
            <person name="Nyakatura G."/>
            <person name="Taudien S."/>
            <person name="Rump A."/>
            <person name="Yang H."/>
            <person name="Yu J."/>
            <person name="Wang J."/>
            <person name="Huang G."/>
            <person name="Gu J."/>
            <person name="Hood L."/>
            <person name="Rowen L."/>
            <person name="Madan A."/>
            <person name="Qin S."/>
            <person name="Davis R.W."/>
            <person name="Federspiel N.A."/>
            <person name="Abola A.P."/>
            <person name="Proctor M.J."/>
            <person name="Myers R.M."/>
            <person name="Schmutz J."/>
            <person name="Dickson M."/>
            <person name="Grimwood J."/>
            <person name="Cox D.R."/>
            <person name="Olson M.V."/>
            <person name="Kaul R."/>
            <person name="Raymond C."/>
            <person name="Shimizu N."/>
            <person name="Kawasaki K."/>
            <person name="Minoshima S."/>
            <person name="Evans G.A."/>
            <person name="Athanasiou M."/>
            <person name="Schultz R."/>
            <person name="Roe B.A."/>
            <person name="Chen F."/>
            <person name="Pan H."/>
            <person name="Ramser J."/>
            <person name="Lehrach H."/>
            <person name="Reinhardt R."/>
            <person name="McCombie W.R."/>
            <person name="de la Bastide M."/>
            <person name="Dedhia N."/>
            <person name="Blocker H."/>
            <person name="Hornischer K."/>
            <person name="Nordsiek G."/>
            <person name="Agarwala R."/>
            <person name="Aravind L."/>
            <person name="Bailey J.A."/>
            <person name="Bateman A."/>
            <person name="Batzoglou S."/>
            <person name="Birney E."/>
            <person name="Bork P."/>
            <person name="Brown D.G."/>
            <person name="Burge C.B."/>
            <person name="Cerutti L."/>
            <person name="Chen H.C."/>
            <person name="Church D."/>
            <person name="Clamp M."/>
            <person name="Copley R.R."/>
            <person name="Doerks T."/>
            <person name="Eddy S.R."/>
            <person name="Eichler E.E."/>
            <person name="Furey T.S."/>
            <person name="Galagan J."/>
            <person name="Gilbert J.G."/>
            <person name="Harmon C."/>
            <person name="Hayashizaki Y."/>
            <person name="Haussler D."/>
            <person name="Hermjakob H."/>
            <person name="Hokamp K."/>
            <person name="Jang W."/>
            <person name="Johnson L.S."/>
            <person name="Jones T.A."/>
            <person name="Kasif S."/>
            <person name="Kaspryzk A."/>
            <person name="Kennedy S."/>
            <person name="Kent W.J."/>
            <person name="Kitts P."/>
            <person name="Koonin E.V."/>
            <person name="Korf I."/>
            <person name="Kulp D."/>
            <person name="Lancet D."/>
            <person name="Lowe T.M."/>
            <person name="McLysaght A."/>
            <person name="Mikkelsen T."/>
            <person name="Moran J.V."/>
            <person name="Mulder N."/>
            <person name="Pollara V.J."/>
            <person name="Ponting C.P."/>
            <person name="Schuler G."/>
            <person name="Schultz J."/>
            <person name="Slater G."/>
            <person name="Smit A.F."/>
            <person name="Stupka E."/>
            <person name="Szustakowski J."/>
            <person name="Thierry-Mieg D."/>
            <person name="Thierry-Mieg J."/>
            <person name="Wagner L."/>
            <person name="Wallis J."/>
            <person name="Wheeler R."/>
            <person name="Williams A."/>
            <person name="Wolf Y.I."/>
            <person name="Wolfe K.H."/>
            <person name="Yang S.P."/>
            <person name="Yeh R.F."/>
            <person name="Collins F."/>
            <person name="Guyer M.S."/>
            <person name="Peterson J."/>
            <person name="Felsenfeld A."/>
            <person name="Wetterstrand K.A."/>
            <person name="Patrinos A."/>
            <person name="Morgan M.J."/>
            <person name="de Jong P."/>
            <person name="Catanese J.J."/>
            <person name="Osoegawa K."/>
            <person name="Shizuya H."/>
            <person name="Choi S."/>
            <person name="Chen Y.J."/>
        </authorList>
    </citation>
    <scope>NUCLEOTIDE SEQUENCE [LARGE SCALE GENOMIC DNA]</scope>
</reference>
<reference evidence="3 4" key="2">
    <citation type="journal article" date="2004" name="Nature">
        <title>The DNA sequence and comparative analysis of human chromosome 5.</title>
        <authorList>
            <person name="Schmutz J."/>
            <person name="Martin J."/>
            <person name="Terry A."/>
            <person name="Couronne O."/>
            <person name="Grimwood J."/>
            <person name="Lowry S."/>
            <person name="Gordon L.A."/>
            <person name="Scott D."/>
            <person name="Xie G."/>
            <person name="Huang W."/>
            <person name="Hellsten U."/>
            <person name="Tran-Gyamfi M."/>
            <person name="She X."/>
            <person name="Prabhakar S."/>
            <person name="Aerts A."/>
            <person name="Altherr M."/>
            <person name="Bajorek E."/>
            <person name="Black S."/>
            <person name="Branscomb E."/>
            <person name="Caoile C."/>
            <person name="Challacombe J.F."/>
            <person name="Chan Y.M."/>
            <person name="Denys M."/>
            <person name="Detter J.C."/>
            <person name="Escobar J."/>
            <person name="Flowers D."/>
            <person name="Fotopulos D."/>
            <person name="Glavina T."/>
            <person name="Gomez M."/>
            <person name="Gonzales E."/>
            <person name="Goodstein D."/>
            <person name="Grigoriev I."/>
            <person name="Groza M."/>
            <person name="Hammon N."/>
            <person name="Hawkins T."/>
            <person name="Haydu L."/>
            <person name="Israni S."/>
            <person name="Jett J."/>
            <person name="Kadner K."/>
            <person name="Kimball H."/>
            <person name="Kobayashi A."/>
            <person name="Lopez F."/>
            <person name="Lou Y."/>
            <person name="Martinez D."/>
            <person name="Medina C."/>
            <person name="Morgan J."/>
            <person name="Nandkeshwar R."/>
            <person name="Noonan J.P."/>
            <person name="Pitluck S."/>
            <person name="Pollard M."/>
            <person name="Predki P."/>
            <person name="Priest J."/>
            <person name="Ramirez L."/>
            <person name="Retterer J."/>
            <person name="Rodriguez A."/>
            <person name="Rogers S."/>
            <person name="Salamov A."/>
            <person name="Salazar A."/>
            <person name="Thayer N."/>
            <person name="Tice H."/>
            <person name="Tsai M."/>
            <person name="Ustaszewska A."/>
            <person name="Vo N."/>
            <person name="Wheeler J."/>
            <person name="Wu K."/>
            <person name="Yang J."/>
            <person name="Dickson M."/>
            <person name="Cheng J.F."/>
            <person name="Eichler E.E."/>
            <person name="Olsen A."/>
            <person name="Pennacchio L.A."/>
            <person name="Rokhsar D.S."/>
            <person name="Richardson P."/>
            <person name="Lucas S.M."/>
            <person name="Myers R.M."/>
            <person name="Rubin E.M."/>
        </authorList>
    </citation>
    <scope>NUCLEOTIDE SEQUENCE [LARGE SCALE GENOMIC DNA]</scope>
</reference>
<dbReference type="EMBL" id="KF510884">
    <property type="status" value="NOT_ANNOTATED_CDS"/>
    <property type="molecule type" value="Genomic_DNA"/>
</dbReference>
<dbReference type="EMBL" id="KC877098">
    <property type="status" value="NOT_ANNOTATED_CDS"/>
    <property type="molecule type" value="Genomic_DNA"/>
</dbReference>
<dbReference type="SUPFAM" id="SSF100895">
    <property type="entry name" value="Kazal-type serine protease inhibitors"/>
    <property type="match status" value="1"/>
</dbReference>
<dbReference type="Bgee" id="ENSG00000053108">
    <property type="expression patterns" value="Expressed in oocyte and 106 other cell types or tissues"/>
</dbReference>
<dbReference type="Gene3D" id="3.30.60.30">
    <property type="match status" value="1"/>
</dbReference>
<evidence type="ECO:0000313" key="4">
    <source>
        <dbReference type="Proteomes" id="UP000005640"/>
    </source>
</evidence>
<accession>D6RHU5</accession>
<evidence type="ECO:0000313" key="3">
    <source>
        <dbReference type="Ensembl" id="ENSP00000427662.1"/>
    </source>
</evidence>
<sequence length="157" mass="17457">MNPVPQMEMQKSPVFCVAHAGSCRPELFLFGHLGSSWGLDLKEEEPRSFEVTRREGLSSHNELLASCGKKFCSRGSRCVLSRKTGEPECQCLEACRPSYVPVCGSDGRFYENHCKLHRAACLLGKRITVIHSKDCFLKGDTCTMAGYARLKNVLLAL</sequence>
<reference evidence="3" key="5">
    <citation type="submission" date="2025-09" db="UniProtKB">
        <authorList>
            <consortium name="Ensembl"/>
        </authorList>
    </citation>
    <scope>IDENTIFICATION</scope>
</reference>